<dbReference type="STRING" id="1777143.AWB82_00228"/>
<dbReference type="Pfam" id="PF07883">
    <property type="entry name" value="Cupin_2"/>
    <property type="match status" value="1"/>
</dbReference>
<keyword evidence="4" id="KW-1185">Reference proteome</keyword>
<organism evidence="3 4">
    <name type="scientific">Caballeronia glebae</name>
    <dbReference type="NCBI Taxonomy" id="1777143"/>
    <lineage>
        <taxon>Bacteria</taxon>
        <taxon>Pseudomonadati</taxon>
        <taxon>Pseudomonadota</taxon>
        <taxon>Betaproteobacteria</taxon>
        <taxon>Burkholderiales</taxon>
        <taxon>Burkholderiaceae</taxon>
        <taxon>Caballeronia</taxon>
    </lineage>
</organism>
<dbReference type="InterPro" id="IPR011051">
    <property type="entry name" value="RmlC_Cupin_sf"/>
</dbReference>
<dbReference type="InterPro" id="IPR051610">
    <property type="entry name" value="GPI/OXD"/>
</dbReference>
<dbReference type="GO" id="GO:0046872">
    <property type="term" value="F:metal ion binding"/>
    <property type="evidence" value="ECO:0007669"/>
    <property type="project" value="UniProtKB-KW"/>
</dbReference>
<dbReference type="Proteomes" id="UP000054596">
    <property type="component" value="Unassembled WGS sequence"/>
</dbReference>
<dbReference type="InterPro" id="IPR014710">
    <property type="entry name" value="RmlC-like_jellyroll"/>
</dbReference>
<dbReference type="PANTHER" id="PTHR35848:SF6">
    <property type="entry name" value="CUPIN TYPE-2 DOMAIN-CONTAINING PROTEIN"/>
    <property type="match status" value="1"/>
</dbReference>
<dbReference type="Gene3D" id="2.60.120.10">
    <property type="entry name" value="Jelly Rolls"/>
    <property type="match status" value="1"/>
</dbReference>
<dbReference type="AlphaFoldDB" id="A0A157Z564"/>
<name>A0A157Z564_9BURK</name>
<dbReference type="PANTHER" id="PTHR35848">
    <property type="entry name" value="OXALATE-BINDING PROTEIN"/>
    <property type="match status" value="1"/>
</dbReference>
<dbReference type="SUPFAM" id="SSF51182">
    <property type="entry name" value="RmlC-like cupins"/>
    <property type="match status" value="1"/>
</dbReference>
<evidence type="ECO:0000313" key="3">
    <source>
        <dbReference type="EMBL" id="SAK40654.1"/>
    </source>
</evidence>
<dbReference type="InterPro" id="IPR013096">
    <property type="entry name" value="Cupin_2"/>
</dbReference>
<dbReference type="EMBL" id="FCOJ02000001">
    <property type="protein sequence ID" value="SAK40654.1"/>
    <property type="molecule type" value="Genomic_DNA"/>
</dbReference>
<protein>
    <submittedName>
        <fullName evidence="3">Cupin 2 domain-containing protein</fullName>
    </submittedName>
</protein>
<dbReference type="CDD" id="cd02224">
    <property type="entry name" value="cupin_SPO2919-like"/>
    <property type="match status" value="1"/>
</dbReference>
<evidence type="ECO:0000259" key="2">
    <source>
        <dbReference type="Pfam" id="PF07883"/>
    </source>
</evidence>
<gene>
    <name evidence="3" type="ORF">AWB82_00228</name>
</gene>
<evidence type="ECO:0000256" key="1">
    <source>
        <dbReference type="ARBA" id="ARBA00022723"/>
    </source>
</evidence>
<accession>A0A157Z564</accession>
<evidence type="ECO:0000313" key="4">
    <source>
        <dbReference type="Proteomes" id="UP000054596"/>
    </source>
</evidence>
<comment type="caution">
    <text evidence="3">The sequence shown here is derived from an EMBL/GenBank/DDBJ whole genome shotgun (WGS) entry which is preliminary data.</text>
</comment>
<sequence length="176" mass="19149">MKSNFDANMKPPIVNLETLDPQPLPPEFAPTGPAAERYAPRIARIGGMLGAKKLGYSLIVLEAGKRAFPFHHHRVNEEMFFVVEGEGEVRIGQETHAIRAGDVIACPPGDSETAHQIVNTGAQPLRYLAVSTMQSPEVVEYPDTGRQAVLVVDEPGVKGLRAVFRASDSLGYWDGE</sequence>
<keyword evidence="1" id="KW-0479">Metal-binding</keyword>
<dbReference type="RefSeq" id="WP_235023120.1">
    <property type="nucleotide sequence ID" value="NZ_FCOJ02000001.1"/>
</dbReference>
<reference evidence="3" key="1">
    <citation type="submission" date="2016-01" db="EMBL/GenBank/DDBJ databases">
        <authorList>
            <person name="Peeters C."/>
        </authorList>
    </citation>
    <scope>NUCLEOTIDE SEQUENCE [LARGE SCALE GENOMIC DNA]</scope>
    <source>
        <strain evidence="3">LMG 29325</strain>
    </source>
</reference>
<feature type="domain" description="Cupin type-2" evidence="2">
    <location>
        <begin position="58"/>
        <end position="130"/>
    </location>
</feature>
<proteinExistence type="predicted"/>